<dbReference type="GO" id="GO:0050793">
    <property type="term" value="P:regulation of developmental process"/>
    <property type="evidence" value="ECO:0007669"/>
    <property type="project" value="UniProtKB-ARBA"/>
</dbReference>
<dbReference type="PANTHER" id="PTHR24416">
    <property type="entry name" value="TYROSINE-PROTEIN KINASE RECEPTOR"/>
    <property type="match status" value="1"/>
</dbReference>
<evidence type="ECO:0000256" key="5">
    <source>
        <dbReference type="ARBA" id="ARBA00022741"/>
    </source>
</evidence>
<dbReference type="GO" id="GO:0043235">
    <property type="term" value="C:receptor complex"/>
    <property type="evidence" value="ECO:0007669"/>
    <property type="project" value="TreeGrafter"/>
</dbReference>
<evidence type="ECO:0000256" key="4">
    <source>
        <dbReference type="ARBA" id="ARBA00022679"/>
    </source>
</evidence>
<name>E2A7W3_CAMFO</name>
<dbReference type="SUPFAM" id="SSF56112">
    <property type="entry name" value="Protein kinase-like (PK-like)"/>
    <property type="match status" value="1"/>
</dbReference>
<keyword evidence="3" id="KW-0597">Phosphoprotein</keyword>
<sequence>MSVTIKTLSKNASTREKTKLQQEAKLMNQLQHKHVLKLLGACFESDPPLLVFELMEVDLLNYLRDSNYMQPTDSHVLYLQDLLSMCEDVAQGCCYLEELYLVHRNLECRNCLVSAKNREDRIVKIGDFGFAKNTFEHDYQEDVLSIRWMSPESLIDGIYNSQSDVWAFGVLMWEIMSLGQQPYFTKSNTEVVNYVRGGGRLPKPFYCPDPLYELMLRCWSAAAARPNFKVCLENIVTLRSNVDNVIINNERIGLTAEGKLTLILFHTHITV</sequence>
<keyword evidence="5 11" id="KW-0547">Nucleotide-binding</keyword>
<reference evidence="14 15" key="1">
    <citation type="journal article" date="2010" name="Science">
        <title>Genomic comparison of the ants Camponotus floridanus and Harpegnathos saltator.</title>
        <authorList>
            <person name="Bonasio R."/>
            <person name="Zhang G."/>
            <person name="Ye C."/>
            <person name="Mutti N.S."/>
            <person name="Fang X."/>
            <person name="Qin N."/>
            <person name="Donahue G."/>
            <person name="Yang P."/>
            <person name="Li Q."/>
            <person name="Li C."/>
            <person name="Zhang P."/>
            <person name="Huang Z."/>
            <person name="Berger S.L."/>
            <person name="Reinberg D."/>
            <person name="Wang J."/>
            <person name="Liebig J."/>
        </authorList>
    </citation>
    <scope>NUCLEOTIDE SEQUENCE [LARGE SCALE GENOMIC DNA]</scope>
    <source>
        <strain evidence="15">C129</strain>
    </source>
</reference>
<dbReference type="PIRSF" id="PIRSF000615">
    <property type="entry name" value="TyrPK_CSF1-R"/>
    <property type="match status" value="1"/>
</dbReference>
<keyword evidence="9" id="KW-0829">Tyrosine-protein kinase</keyword>
<evidence type="ECO:0000313" key="14">
    <source>
        <dbReference type="EMBL" id="EFN70477.1"/>
    </source>
</evidence>
<feature type="binding site" evidence="12">
    <location>
        <position position="110"/>
    </location>
    <ligand>
        <name>Mg(2+)</name>
        <dbReference type="ChEBI" id="CHEBI:18420"/>
    </ligand>
</feature>
<evidence type="ECO:0000313" key="15">
    <source>
        <dbReference type="Proteomes" id="UP000000311"/>
    </source>
</evidence>
<dbReference type="InterPro" id="IPR050122">
    <property type="entry name" value="RTK"/>
</dbReference>
<evidence type="ECO:0000256" key="11">
    <source>
        <dbReference type="PIRSR" id="PIRSR000615-2"/>
    </source>
</evidence>
<evidence type="ECO:0000256" key="8">
    <source>
        <dbReference type="ARBA" id="ARBA00023136"/>
    </source>
</evidence>
<feature type="binding site" evidence="11">
    <location>
        <position position="109"/>
    </location>
    <ligand>
        <name>ATP</name>
        <dbReference type="ChEBI" id="CHEBI:30616"/>
    </ligand>
</feature>
<keyword evidence="6 14" id="KW-0418">Kinase</keyword>
<dbReference type="PANTHER" id="PTHR24416:SF527">
    <property type="entry name" value="PROTO-ONCOGENE TYROSINE-PROTEIN KINASE ROS"/>
    <property type="match status" value="1"/>
</dbReference>
<protein>
    <recommendedName>
        <fullName evidence="2">receptor protein-tyrosine kinase</fullName>
        <ecNumber evidence="2">2.7.10.1</ecNumber>
    </recommendedName>
</protein>
<dbReference type="GO" id="GO:0007169">
    <property type="term" value="P:cell surface receptor protein tyrosine kinase signaling pathway"/>
    <property type="evidence" value="ECO:0007669"/>
    <property type="project" value="TreeGrafter"/>
</dbReference>
<keyword evidence="4" id="KW-0808">Transferase</keyword>
<dbReference type="AlphaFoldDB" id="E2A7W3"/>
<dbReference type="Pfam" id="PF07714">
    <property type="entry name" value="PK_Tyr_Ser-Thr"/>
    <property type="match status" value="1"/>
</dbReference>
<dbReference type="EMBL" id="GL437432">
    <property type="protein sequence ID" value="EFN70477.1"/>
    <property type="molecule type" value="Genomic_DNA"/>
</dbReference>
<dbReference type="InParanoid" id="E2A7W3"/>
<dbReference type="FunFam" id="1.10.510.10:FF:001512">
    <property type="entry name" value="Receptor tyrosine-protein kinase erbB-2"/>
    <property type="match status" value="1"/>
</dbReference>
<comment type="catalytic activity">
    <reaction evidence="10">
        <text>L-tyrosyl-[protein] + ATP = O-phospho-L-tyrosyl-[protein] + ADP + H(+)</text>
        <dbReference type="Rhea" id="RHEA:10596"/>
        <dbReference type="Rhea" id="RHEA-COMP:10136"/>
        <dbReference type="Rhea" id="RHEA-COMP:20101"/>
        <dbReference type="ChEBI" id="CHEBI:15378"/>
        <dbReference type="ChEBI" id="CHEBI:30616"/>
        <dbReference type="ChEBI" id="CHEBI:46858"/>
        <dbReference type="ChEBI" id="CHEBI:61978"/>
        <dbReference type="ChEBI" id="CHEBI:456216"/>
        <dbReference type="EC" id="2.7.10.1"/>
    </reaction>
</comment>
<dbReference type="OMA" id="GSHELMC"/>
<keyword evidence="7 11" id="KW-0067">ATP-binding</keyword>
<dbReference type="GO" id="GO:0046872">
    <property type="term" value="F:metal ion binding"/>
    <property type="evidence" value="ECO:0007669"/>
    <property type="project" value="UniProtKB-KW"/>
</dbReference>
<feature type="binding site" evidence="12">
    <location>
        <position position="127"/>
    </location>
    <ligand>
        <name>Mg(2+)</name>
        <dbReference type="ChEBI" id="CHEBI:18420"/>
    </ligand>
</feature>
<accession>E2A7W3</accession>
<dbReference type="PRINTS" id="PR00109">
    <property type="entry name" value="TYRKINASE"/>
</dbReference>
<dbReference type="GO" id="GO:0032006">
    <property type="term" value="P:regulation of TOR signaling"/>
    <property type="evidence" value="ECO:0007669"/>
    <property type="project" value="TreeGrafter"/>
</dbReference>
<dbReference type="Proteomes" id="UP000000311">
    <property type="component" value="Unassembled WGS sequence"/>
</dbReference>
<organism evidence="15">
    <name type="scientific">Camponotus floridanus</name>
    <name type="common">Florida carpenter ant</name>
    <dbReference type="NCBI Taxonomy" id="104421"/>
    <lineage>
        <taxon>Eukaryota</taxon>
        <taxon>Metazoa</taxon>
        <taxon>Ecdysozoa</taxon>
        <taxon>Arthropoda</taxon>
        <taxon>Hexapoda</taxon>
        <taxon>Insecta</taxon>
        <taxon>Pterygota</taxon>
        <taxon>Neoptera</taxon>
        <taxon>Endopterygota</taxon>
        <taxon>Hymenoptera</taxon>
        <taxon>Apocrita</taxon>
        <taxon>Aculeata</taxon>
        <taxon>Formicoidea</taxon>
        <taxon>Formicidae</taxon>
        <taxon>Formicinae</taxon>
        <taxon>Camponotus</taxon>
    </lineage>
</organism>
<evidence type="ECO:0000259" key="13">
    <source>
        <dbReference type="PROSITE" id="PS50011"/>
    </source>
</evidence>
<evidence type="ECO:0000256" key="6">
    <source>
        <dbReference type="ARBA" id="ARBA00022777"/>
    </source>
</evidence>
<evidence type="ECO:0000256" key="2">
    <source>
        <dbReference type="ARBA" id="ARBA00011902"/>
    </source>
</evidence>
<dbReference type="PROSITE" id="PS50011">
    <property type="entry name" value="PROTEIN_KINASE_DOM"/>
    <property type="match status" value="1"/>
</dbReference>
<dbReference type="InterPro" id="IPR001245">
    <property type="entry name" value="Ser-Thr/Tyr_kinase_cat_dom"/>
</dbReference>
<dbReference type="OrthoDB" id="65481at2759"/>
<evidence type="ECO:0000256" key="3">
    <source>
        <dbReference type="ARBA" id="ARBA00022553"/>
    </source>
</evidence>
<dbReference type="GO" id="GO:0005886">
    <property type="term" value="C:plasma membrane"/>
    <property type="evidence" value="ECO:0007669"/>
    <property type="project" value="TreeGrafter"/>
</dbReference>
<evidence type="ECO:0000256" key="1">
    <source>
        <dbReference type="ARBA" id="ARBA00004308"/>
    </source>
</evidence>
<dbReference type="GO" id="GO:0005524">
    <property type="term" value="F:ATP binding"/>
    <property type="evidence" value="ECO:0007669"/>
    <property type="project" value="UniProtKB-KW"/>
</dbReference>
<dbReference type="GO" id="GO:0030182">
    <property type="term" value="P:neuron differentiation"/>
    <property type="evidence" value="ECO:0007669"/>
    <property type="project" value="UniProtKB-ARBA"/>
</dbReference>
<keyword evidence="15" id="KW-1185">Reference proteome</keyword>
<dbReference type="GO" id="GO:0051130">
    <property type="term" value="P:positive regulation of cellular component organization"/>
    <property type="evidence" value="ECO:0007669"/>
    <property type="project" value="UniProtKB-ARBA"/>
</dbReference>
<keyword evidence="12" id="KW-0460">Magnesium</keyword>
<dbReference type="STRING" id="104421.E2A7W3"/>
<dbReference type="InterPro" id="IPR011009">
    <property type="entry name" value="Kinase-like_dom_sf"/>
</dbReference>
<evidence type="ECO:0000256" key="7">
    <source>
        <dbReference type="ARBA" id="ARBA00022840"/>
    </source>
</evidence>
<keyword evidence="12" id="KW-0479">Metal-binding</keyword>
<gene>
    <name evidence="14" type="ORF">EAG_03883</name>
</gene>
<proteinExistence type="predicted"/>
<comment type="subcellular location">
    <subcellularLocation>
        <location evidence="1">Endomembrane system</location>
    </subcellularLocation>
</comment>
<feature type="domain" description="Protein kinase" evidence="13">
    <location>
        <begin position="1"/>
        <end position="238"/>
    </location>
</feature>
<dbReference type="GO" id="GO:0048468">
    <property type="term" value="P:cell development"/>
    <property type="evidence" value="ECO:0007669"/>
    <property type="project" value="UniProtKB-ARBA"/>
</dbReference>
<evidence type="ECO:0000256" key="9">
    <source>
        <dbReference type="ARBA" id="ARBA00023137"/>
    </source>
</evidence>
<dbReference type="InterPro" id="IPR000719">
    <property type="entry name" value="Prot_kinase_dom"/>
</dbReference>
<evidence type="ECO:0000256" key="12">
    <source>
        <dbReference type="PIRSR" id="PIRSR000615-3"/>
    </source>
</evidence>
<dbReference type="GO" id="GO:0004714">
    <property type="term" value="F:transmembrane receptor protein tyrosine kinase activity"/>
    <property type="evidence" value="ECO:0007669"/>
    <property type="project" value="UniProtKB-EC"/>
</dbReference>
<evidence type="ECO:0000256" key="10">
    <source>
        <dbReference type="ARBA" id="ARBA00051243"/>
    </source>
</evidence>
<dbReference type="EC" id="2.7.10.1" evidence="2"/>
<keyword evidence="8" id="KW-0472">Membrane</keyword>
<dbReference type="GO" id="GO:0012505">
    <property type="term" value="C:endomembrane system"/>
    <property type="evidence" value="ECO:0007669"/>
    <property type="project" value="UniProtKB-SubCell"/>
</dbReference>
<dbReference type="Gene3D" id="1.10.510.10">
    <property type="entry name" value="Transferase(Phosphotransferase) domain 1"/>
    <property type="match status" value="1"/>
</dbReference>